<dbReference type="Proteomes" id="UP001165960">
    <property type="component" value="Unassembled WGS sequence"/>
</dbReference>
<comment type="caution">
    <text evidence="1">The sequence shown here is derived from an EMBL/GenBank/DDBJ whole genome shotgun (WGS) entry which is preliminary data.</text>
</comment>
<protein>
    <submittedName>
        <fullName evidence="1">Uncharacterized protein</fullName>
    </submittedName>
</protein>
<dbReference type="EMBL" id="QTSX02005481">
    <property type="protein sequence ID" value="KAJ9059712.1"/>
    <property type="molecule type" value="Genomic_DNA"/>
</dbReference>
<evidence type="ECO:0000313" key="1">
    <source>
        <dbReference type="EMBL" id="KAJ9059712.1"/>
    </source>
</evidence>
<reference evidence="1" key="1">
    <citation type="submission" date="2022-04" db="EMBL/GenBank/DDBJ databases">
        <title>Genome of the entomopathogenic fungus Entomophthora muscae.</title>
        <authorList>
            <person name="Elya C."/>
            <person name="Lovett B.R."/>
            <person name="Lee E."/>
            <person name="Macias A.M."/>
            <person name="Hajek A.E."/>
            <person name="De Bivort B.L."/>
            <person name="Kasson M.T."/>
            <person name="De Fine Licht H.H."/>
            <person name="Stajich J.E."/>
        </authorList>
    </citation>
    <scope>NUCLEOTIDE SEQUENCE</scope>
    <source>
        <strain evidence="1">Berkeley</strain>
    </source>
</reference>
<keyword evidence="2" id="KW-1185">Reference proteome</keyword>
<organism evidence="1 2">
    <name type="scientific">Entomophthora muscae</name>
    <dbReference type="NCBI Taxonomy" id="34485"/>
    <lineage>
        <taxon>Eukaryota</taxon>
        <taxon>Fungi</taxon>
        <taxon>Fungi incertae sedis</taxon>
        <taxon>Zoopagomycota</taxon>
        <taxon>Entomophthoromycotina</taxon>
        <taxon>Entomophthoromycetes</taxon>
        <taxon>Entomophthorales</taxon>
        <taxon>Entomophthoraceae</taxon>
        <taxon>Entomophthora</taxon>
    </lineage>
</organism>
<proteinExistence type="predicted"/>
<accession>A0ACC2SBQ6</accession>
<evidence type="ECO:0000313" key="2">
    <source>
        <dbReference type="Proteomes" id="UP001165960"/>
    </source>
</evidence>
<sequence length="533" mass="59864">MVKTLMSFKIIAPRSKNIASINTANIQDALNHTEQLQEESNSIKNALKQESRNRKYRLGSLEVDPYRAGSSAEESLSKTPRVGTQMFTPACLNYCQAANLIPHLLPEVASTLKNTSYKTSMVPEDESLITSDEKIESESKKIRLDRVLDQQNLPEIHHTSIDHFINVPGYKKLDSFSQFTATENSLTLMDIHDPCLRYQARPESIKPWKSGKEFATLATTNGLFKISPSAYVDIISSFKMDMAVCLYDCMPNVATKASKTGLIKQMEFKLETPNQKRVAKSIERTSKWTEICTQSASIPGTSLISAVIGGPYSDLRARSAQLALALGDKISGFLVANLHGGEKEKLEQLQQTLDALQIASSYKPIFSWEFVTPREILLAVEKGVDIFDSTYPYLATEHGYALTFDCLGAAHFNPLAMINLNRPTSKHVSEFQDDIAPISESCSCYACSNRFSRAYIVHLLNTHEMLATILLMCHNFQVYLDFFESIRTSIYRGCFESNKDIFIEKYTNADWFEFLDAELTLPPNQRANSPTLE</sequence>
<name>A0ACC2SBQ6_9FUNG</name>
<gene>
    <name evidence="1" type="ORF">DSO57_1038630</name>
</gene>